<dbReference type="Pfam" id="PF00027">
    <property type="entry name" value="cNMP_binding"/>
    <property type="match status" value="1"/>
</dbReference>
<feature type="transmembrane region" description="Helical" evidence="5">
    <location>
        <begin position="5"/>
        <end position="25"/>
    </location>
</feature>
<name>A0A077AVP1_9PROT</name>
<dbReference type="InterPro" id="IPR010920">
    <property type="entry name" value="LSM_dom_sf"/>
</dbReference>
<evidence type="ECO:0000256" key="1">
    <source>
        <dbReference type="ARBA" id="ARBA00004370"/>
    </source>
</evidence>
<dbReference type="RefSeq" id="WP_038463103.1">
    <property type="nucleotide sequence ID" value="NZ_CP008941.1"/>
</dbReference>
<organism evidence="7 8">
    <name type="scientific">Candidatus Odyssella acanthamoebae</name>
    <dbReference type="NCBI Taxonomy" id="91604"/>
    <lineage>
        <taxon>Bacteria</taxon>
        <taxon>Pseudomonadati</taxon>
        <taxon>Pseudomonadota</taxon>
        <taxon>Alphaproteobacteria</taxon>
        <taxon>Holosporales</taxon>
        <taxon>Candidatus Paracaedibacteraceae</taxon>
        <taxon>Candidatus Odyssella</taxon>
    </lineage>
</organism>
<dbReference type="HOGENOM" id="CLU_032479_1_0_5"/>
<gene>
    <name evidence="7" type="ORF">ID47_01760</name>
</gene>
<dbReference type="OrthoDB" id="9793781at2"/>
<evidence type="ECO:0000259" key="6">
    <source>
        <dbReference type="PROSITE" id="PS50042"/>
    </source>
</evidence>
<evidence type="ECO:0000256" key="2">
    <source>
        <dbReference type="ARBA" id="ARBA00022692"/>
    </source>
</evidence>
<dbReference type="Gene3D" id="2.60.120.10">
    <property type="entry name" value="Jelly Rolls"/>
    <property type="match status" value="1"/>
</dbReference>
<feature type="transmembrane region" description="Helical" evidence="5">
    <location>
        <begin position="70"/>
        <end position="95"/>
    </location>
</feature>
<evidence type="ECO:0000313" key="7">
    <source>
        <dbReference type="EMBL" id="AIK95733.1"/>
    </source>
</evidence>
<keyword evidence="3 5" id="KW-1133">Transmembrane helix</keyword>
<dbReference type="STRING" id="91604.ID47_01760"/>
<dbReference type="Gene3D" id="2.30.30.60">
    <property type="match status" value="1"/>
</dbReference>
<dbReference type="InterPro" id="IPR018490">
    <property type="entry name" value="cNMP-bd_dom_sf"/>
</dbReference>
<dbReference type="EMBL" id="CP008941">
    <property type="protein sequence ID" value="AIK95733.1"/>
    <property type="molecule type" value="Genomic_DNA"/>
</dbReference>
<feature type="domain" description="Cyclic nucleotide-binding" evidence="6">
    <location>
        <begin position="309"/>
        <end position="424"/>
    </location>
</feature>
<accession>A0A077AVP1</accession>
<feature type="transmembrane region" description="Helical" evidence="5">
    <location>
        <begin position="40"/>
        <end position="58"/>
    </location>
</feature>
<comment type="subcellular location">
    <subcellularLocation>
        <location evidence="1">Membrane</location>
    </subcellularLocation>
</comment>
<dbReference type="InterPro" id="IPR023408">
    <property type="entry name" value="MscS_beta-dom_sf"/>
</dbReference>
<evidence type="ECO:0000256" key="5">
    <source>
        <dbReference type="SAM" id="Phobius"/>
    </source>
</evidence>
<dbReference type="PANTHER" id="PTHR30566:SF5">
    <property type="entry name" value="MECHANOSENSITIVE ION CHANNEL PROTEIN 1, MITOCHONDRIAL-RELATED"/>
    <property type="match status" value="1"/>
</dbReference>
<dbReference type="SUPFAM" id="SSF50182">
    <property type="entry name" value="Sm-like ribonucleoproteins"/>
    <property type="match status" value="1"/>
</dbReference>
<evidence type="ECO:0000256" key="3">
    <source>
        <dbReference type="ARBA" id="ARBA00022989"/>
    </source>
</evidence>
<dbReference type="PANTHER" id="PTHR30566">
    <property type="entry name" value="YNAI-RELATED MECHANOSENSITIVE ION CHANNEL"/>
    <property type="match status" value="1"/>
</dbReference>
<evidence type="ECO:0000313" key="8">
    <source>
        <dbReference type="Proteomes" id="UP000028926"/>
    </source>
</evidence>
<dbReference type="Gene3D" id="1.10.287.1260">
    <property type="match status" value="1"/>
</dbReference>
<dbReference type="Pfam" id="PF00924">
    <property type="entry name" value="MS_channel_2nd"/>
    <property type="match status" value="1"/>
</dbReference>
<dbReference type="SMART" id="SM00100">
    <property type="entry name" value="cNMP"/>
    <property type="match status" value="1"/>
</dbReference>
<dbReference type="AlphaFoldDB" id="A0A077AVP1"/>
<dbReference type="PROSITE" id="PS50042">
    <property type="entry name" value="CNMP_BINDING_3"/>
    <property type="match status" value="1"/>
</dbReference>
<dbReference type="SUPFAM" id="SSF51206">
    <property type="entry name" value="cAMP-binding domain-like"/>
    <property type="match status" value="1"/>
</dbReference>
<dbReference type="InterPro" id="IPR014710">
    <property type="entry name" value="RmlC-like_jellyroll"/>
</dbReference>
<sequence length="458" mass="51941">MKRIIYLSLFISTITTIVAAILYLIPNPNQVVWFKKGTEILLLMFSTWILLRLLNRFIWPGIRENFKLKISHLFIVIVNILIVFTLVFVITVGTLGLDVNAIITASGLITAGLAIALQGLVGDVAASIIIDLDRLYKIGDWIKLDDAIEGKITDIGWRHTELLTLTNTKIIINNGRVLATAIQNFGQGRAWAVDEFQISINHDIPSHRVQRIVETALHRHSTARQFYAEVLARTLDAGGVNYFVRYGLANQEQRWQTRHSIIDALRQELHAYDLRISEGLGEYGIVRGNQPLVEKEFSEQQQHLQRSNLFQGFSDHQLQKIIALSRPTFVPAATPIIHKGDKDRALYIIGEGTVEILLTDQQSRLLYSGDYFGEQGFLLGKSRTADVIAKTNVLLYRYSKTELEPILKLYPDALHQMLQLMVSRSKEMEEAITQSQQTSKHETLEEIIIKTVKEFLSA</sequence>
<dbReference type="InterPro" id="IPR006685">
    <property type="entry name" value="MscS_channel_2nd"/>
</dbReference>
<dbReference type="Proteomes" id="UP000028926">
    <property type="component" value="Chromosome"/>
</dbReference>
<keyword evidence="2 5" id="KW-0812">Transmembrane</keyword>
<dbReference type="CDD" id="cd00038">
    <property type="entry name" value="CAP_ED"/>
    <property type="match status" value="1"/>
</dbReference>
<reference evidence="7 8" key="1">
    <citation type="submission" date="2014-07" db="EMBL/GenBank/DDBJ databases">
        <title>Comparative genomic insights into amoeba endosymbionts belonging to the families of Holosporaceae and Candidatus Midichloriaceae within Rickettsiales.</title>
        <authorList>
            <person name="Wang Z."/>
            <person name="Wu M."/>
        </authorList>
    </citation>
    <scope>NUCLEOTIDE SEQUENCE [LARGE SCALE GENOMIC DNA]</scope>
    <source>
        <strain evidence="7">PRA3</strain>
    </source>
</reference>
<evidence type="ECO:0000256" key="4">
    <source>
        <dbReference type="ARBA" id="ARBA00023136"/>
    </source>
</evidence>
<dbReference type="InterPro" id="IPR000595">
    <property type="entry name" value="cNMP-bd_dom"/>
</dbReference>
<dbReference type="KEGG" id="paca:ID47_01760"/>
<protein>
    <recommendedName>
        <fullName evidence="6">Cyclic nucleotide-binding domain-containing protein</fullName>
    </recommendedName>
</protein>
<proteinExistence type="predicted"/>
<dbReference type="eggNOG" id="COG0668">
    <property type="taxonomic scope" value="Bacteria"/>
</dbReference>
<feature type="transmembrane region" description="Helical" evidence="5">
    <location>
        <begin position="101"/>
        <end position="130"/>
    </location>
</feature>
<dbReference type="eggNOG" id="COG0664">
    <property type="taxonomic scope" value="Bacteria"/>
</dbReference>
<keyword evidence="8" id="KW-1185">Reference proteome</keyword>
<keyword evidence="4 5" id="KW-0472">Membrane</keyword>
<dbReference type="GO" id="GO:0008381">
    <property type="term" value="F:mechanosensitive monoatomic ion channel activity"/>
    <property type="evidence" value="ECO:0007669"/>
    <property type="project" value="UniProtKB-ARBA"/>
</dbReference>
<dbReference type="GO" id="GO:0016020">
    <property type="term" value="C:membrane"/>
    <property type="evidence" value="ECO:0007669"/>
    <property type="project" value="UniProtKB-SubCell"/>
</dbReference>